<accession>A0A7C9DSW2</accession>
<dbReference type="EMBL" id="GISG01159628">
    <property type="protein sequence ID" value="MBA4649287.1"/>
    <property type="molecule type" value="Transcribed_RNA"/>
</dbReference>
<reference evidence="1" key="2">
    <citation type="submission" date="2020-07" db="EMBL/GenBank/DDBJ databases">
        <authorList>
            <person name="Vera ALvarez R."/>
            <person name="Arias-Moreno D.M."/>
            <person name="Jimenez-Jacinto V."/>
            <person name="Jimenez-Bremont J.F."/>
            <person name="Swaminathan K."/>
            <person name="Moose S.P."/>
            <person name="Guerrero-Gonzalez M.L."/>
            <person name="Marino-Ramirez L."/>
            <person name="Landsman D."/>
            <person name="Rodriguez-Kessler M."/>
            <person name="Delgado-Sanchez P."/>
        </authorList>
    </citation>
    <scope>NUCLEOTIDE SEQUENCE</scope>
    <source>
        <tissue evidence="1">Cladode</tissue>
    </source>
</reference>
<organism evidence="1">
    <name type="scientific">Opuntia streptacantha</name>
    <name type="common">Prickly pear cactus</name>
    <name type="synonym">Opuntia cardona</name>
    <dbReference type="NCBI Taxonomy" id="393608"/>
    <lineage>
        <taxon>Eukaryota</taxon>
        <taxon>Viridiplantae</taxon>
        <taxon>Streptophyta</taxon>
        <taxon>Embryophyta</taxon>
        <taxon>Tracheophyta</taxon>
        <taxon>Spermatophyta</taxon>
        <taxon>Magnoliopsida</taxon>
        <taxon>eudicotyledons</taxon>
        <taxon>Gunneridae</taxon>
        <taxon>Pentapetalae</taxon>
        <taxon>Caryophyllales</taxon>
        <taxon>Cactineae</taxon>
        <taxon>Cactaceae</taxon>
        <taxon>Opuntioideae</taxon>
        <taxon>Opuntia</taxon>
    </lineage>
</organism>
<reference evidence="1" key="1">
    <citation type="journal article" date="2013" name="J. Plant Res.">
        <title>Effect of fungi and light on seed germination of three Opuntia species from semiarid lands of central Mexico.</title>
        <authorList>
            <person name="Delgado-Sanchez P."/>
            <person name="Jimenez-Bremont J.F."/>
            <person name="Guerrero-Gonzalez Mde L."/>
            <person name="Flores J."/>
        </authorList>
    </citation>
    <scope>NUCLEOTIDE SEQUENCE</scope>
    <source>
        <tissue evidence="1">Cladode</tissue>
    </source>
</reference>
<evidence type="ECO:0000313" key="1">
    <source>
        <dbReference type="EMBL" id="MBA4649287.1"/>
    </source>
</evidence>
<sequence>MNPKQRKKEPPDPSSSLYVSCCGGRFPLSLAIPLLFSESTSRHVSYPSPNLCHCSVYLLSSGLHFLTISVLSLPVLEGTQSLASIGSCARPSLLLVSASSASQFGTNRSCVALGGSPQYDRVCLWVHQMAQVVDGAVAPLSPVFVLDLKCLAQPVVEEECYAASVAKDLGLPCGRSHLDMVDMDTSNRFAIAFILGSFQGIVCYQLPSTLAATLPCWFIFSANKSRTFHLELSW</sequence>
<dbReference type="AlphaFoldDB" id="A0A7C9DSW2"/>
<protein>
    <submittedName>
        <fullName evidence="1">Uncharacterized protein</fullName>
    </submittedName>
</protein>
<name>A0A7C9DSW2_OPUST</name>
<proteinExistence type="predicted"/>